<organism evidence="7 8">
    <name type="scientific">Leeia aquatica</name>
    <dbReference type="NCBI Taxonomy" id="2725557"/>
    <lineage>
        <taxon>Bacteria</taxon>
        <taxon>Pseudomonadati</taxon>
        <taxon>Pseudomonadota</taxon>
        <taxon>Betaproteobacteria</taxon>
        <taxon>Neisseriales</taxon>
        <taxon>Leeiaceae</taxon>
        <taxon>Leeia</taxon>
    </lineage>
</organism>
<feature type="transmembrane region" description="Helical" evidence="6">
    <location>
        <begin position="149"/>
        <end position="167"/>
    </location>
</feature>
<keyword evidence="3 6" id="KW-0812">Transmembrane</keyword>
<evidence type="ECO:0000313" key="8">
    <source>
        <dbReference type="Proteomes" id="UP000587991"/>
    </source>
</evidence>
<protein>
    <submittedName>
        <fullName evidence="7">LysE family translocator</fullName>
    </submittedName>
</protein>
<evidence type="ECO:0000256" key="3">
    <source>
        <dbReference type="ARBA" id="ARBA00022692"/>
    </source>
</evidence>
<dbReference type="Proteomes" id="UP000587991">
    <property type="component" value="Unassembled WGS sequence"/>
</dbReference>
<keyword evidence="5 6" id="KW-0472">Membrane</keyword>
<accession>A0A847S3K8</accession>
<comment type="subcellular location">
    <subcellularLocation>
        <location evidence="1">Cell membrane</location>
        <topology evidence="1">Multi-pass membrane protein</topology>
    </subcellularLocation>
</comment>
<keyword evidence="2" id="KW-1003">Cell membrane</keyword>
<sequence>MDTLLSFILATTIVSFMPGPSMALIMMHAVDRGFATSVQTSLGAVLADAILLVLALSGVGAILYSSALAFTALKWVGVVYLIWLGIAQLRSPVNTSADQPASKPGNAFLQGLGVTLFNPKIIGFLIMYFPQFLDAKRPALPQLLVLGPLFLLVVFVVFLICAMLAHAMRRLLLTERGRLWFRNTTGGALIGCGLLSMRL</sequence>
<dbReference type="AlphaFoldDB" id="A0A847S3K8"/>
<evidence type="ECO:0000256" key="4">
    <source>
        <dbReference type="ARBA" id="ARBA00022989"/>
    </source>
</evidence>
<feature type="transmembrane region" description="Helical" evidence="6">
    <location>
        <begin position="6"/>
        <end position="30"/>
    </location>
</feature>
<dbReference type="PANTHER" id="PTHR30086">
    <property type="entry name" value="ARGININE EXPORTER PROTEIN ARGO"/>
    <property type="match status" value="1"/>
</dbReference>
<feature type="transmembrane region" description="Helical" evidence="6">
    <location>
        <begin position="179"/>
        <end position="197"/>
    </location>
</feature>
<keyword evidence="4 6" id="KW-1133">Transmembrane helix</keyword>
<evidence type="ECO:0000256" key="1">
    <source>
        <dbReference type="ARBA" id="ARBA00004651"/>
    </source>
</evidence>
<dbReference type="GO" id="GO:0015171">
    <property type="term" value="F:amino acid transmembrane transporter activity"/>
    <property type="evidence" value="ECO:0007669"/>
    <property type="project" value="TreeGrafter"/>
</dbReference>
<dbReference type="Pfam" id="PF01810">
    <property type="entry name" value="LysE"/>
    <property type="match status" value="1"/>
</dbReference>
<dbReference type="PIRSF" id="PIRSF006324">
    <property type="entry name" value="LeuE"/>
    <property type="match status" value="1"/>
</dbReference>
<dbReference type="RefSeq" id="WP_168875966.1">
    <property type="nucleotide sequence ID" value="NZ_JABAIM010000001.1"/>
</dbReference>
<dbReference type="InterPro" id="IPR001123">
    <property type="entry name" value="LeuE-type"/>
</dbReference>
<keyword evidence="8" id="KW-1185">Reference proteome</keyword>
<dbReference type="GO" id="GO:0005886">
    <property type="term" value="C:plasma membrane"/>
    <property type="evidence" value="ECO:0007669"/>
    <property type="project" value="UniProtKB-SubCell"/>
</dbReference>
<evidence type="ECO:0000256" key="2">
    <source>
        <dbReference type="ARBA" id="ARBA00022475"/>
    </source>
</evidence>
<evidence type="ECO:0000256" key="6">
    <source>
        <dbReference type="SAM" id="Phobius"/>
    </source>
</evidence>
<feature type="transmembrane region" description="Helical" evidence="6">
    <location>
        <begin position="107"/>
        <end position="129"/>
    </location>
</feature>
<dbReference type="PANTHER" id="PTHR30086:SF20">
    <property type="entry name" value="ARGININE EXPORTER PROTEIN ARGO-RELATED"/>
    <property type="match status" value="1"/>
</dbReference>
<gene>
    <name evidence="7" type="ORF">HF682_04145</name>
</gene>
<feature type="transmembrane region" description="Helical" evidence="6">
    <location>
        <begin position="42"/>
        <end position="62"/>
    </location>
</feature>
<evidence type="ECO:0000256" key="5">
    <source>
        <dbReference type="ARBA" id="ARBA00023136"/>
    </source>
</evidence>
<reference evidence="7 8" key="1">
    <citation type="submission" date="2020-04" db="EMBL/GenBank/DDBJ databases">
        <title>Draft genome of Leeia sp. IMCC25680.</title>
        <authorList>
            <person name="Song J."/>
            <person name="Cho J.-C."/>
        </authorList>
    </citation>
    <scope>NUCLEOTIDE SEQUENCE [LARGE SCALE GENOMIC DNA]</scope>
    <source>
        <strain evidence="7 8">IMCC25680</strain>
    </source>
</reference>
<evidence type="ECO:0000313" key="7">
    <source>
        <dbReference type="EMBL" id="NLR74344.1"/>
    </source>
</evidence>
<dbReference type="EMBL" id="JABAIM010000001">
    <property type="protein sequence ID" value="NLR74344.1"/>
    <property type="molecule type" value="Genomic_DNA"/>
</dbReference>
<comment type="caution">
    <text evidence="7">The sequence shown here is derived from an EMBL/GenBank/DDBJ whole genome shotgun (WGS) entry which is preliminary data.</text>
</comment>
<proteinExistence type="predicted"/>
<feature type="transmembrane region" description="Helical" evidence="6">
    <location>
        <begin position="68"/>
        <end position="86"/>
    </location>
</feature>
<name>A0A847S3K8_9NEIS</name>